<protein>
    <recommendedName>
        <fullName evidence="2">Cupin type-2 domain-containing protein</fullName>
    </recommendedName>
</protein>
<keyword evidence="4" id="KW-1185">Reference proteome</keyword>
<dbReference type="Proteomes" id="UP001296104">
    <property type="component" value="Unassembled WGS sequence"/>
</dbReference>
<reference evidence="3" key="1">
    <citation type="submission" date="2023-11" db="EMBL/GenBank/DDBJ databases">
        <authorList>
            <person name="Alioto T."/>
            <person name="Alioto T."/>
            <person name="Gomez Garrido J."/>
        </authorList>
    </citation>
    <scope>NUCLEOTIDE SEQUENCE</scope>
</reference>
<feature type="domain" description="Cupin type-2" evidence="2">
    <location>
        <begin position="45"/>
        <end position="113"/>
    </location>
</feature>
<dbReference type="InterPro" id="IPR011051">
    <property type="entry name" value="RmlC_Cupin_sf"/>
</dbReference>
<dbReference type="Gene3D" id="2.60.120.10">
    <property type="entry name" value="Jelly Rolls"/>
    <property type="match status" value="1"/>
</dbReference>
<sequence>MPSQQQNPILHTPSTALTTSGGQTEGMLRQNAIVNACDDICASRMIAKPHTASAVHHHGSENTIVFAYSGHGTIVSEGGAKRVELKPGDYALIPAYAEHQEVNDSDEDVVWAIVRSGKEPIVVNLPDGWGSS</sequence>
<evidence type="ECO:0000259" key="2">
    <source>
        <dbReference type="Pfam" id="PF07883"/>
    </source>
</evidence>
<dbReference type="InterPro" id="IPR013096">
    <property type="entry name" value="Cupin_2"/>
</dbReference>
<feature type="region of interest" description="Disordered" evidence="1">
    <location>
        <begin position="1"/>
        <end position="21"/>
    </location>
</feature>
<proteinExistence type="predicted"/>
<dbReference type="AlphaFoldDB" id="A0AAI9EBR6"/>
<evidence type="ECO:0000313" key="4">
    <source>
        <dbReference type="Proteomes" id="UP001296104"/>
    </source>
</evidence>
<dbReference type="SUPFAM" id="SSF51182">
    <property type="entry name" value="RmlC-like cupins"/>
    <property type="match status" value="1"/>
</dbReference>
<dbReference type="InterPro" id="IPR014710">
    <property type="entry name" value="RmlC-like_jellyroll"/>
</dbReference>
<dbReference type="EMBL" id="CAVMBE010000038">
    <property type="protein sequence ID" value="CAK4030592.1"/>
    <property type="molecule type" value="Genomic_DNA"/>
</dbReference>
<organism evidence="3 4">
    <name type="scientific">Lecanosticta acicola</name>
    <dbReference type="NCBI Taxonomy" id="111012"/>
    <lineage>
        <taxon>Eukaryota</taxon>
        <taxon>Fungi</taxon>
        <taxon>Dikarya</taxon>
        <taxon>Ascomycota</taxon>
        <taxon>Pezizomycotina</taxon>
        <taxon>Dothideomycetes</taxon>
        <taxon>Dothideomycetidae</taxon>
        <taxon>Mycosphaerellales</taxon>
        <taxon>Mycosphaerellaceae</taxon>
        <taxon>Lecanosticta</taxon>
    </lineage>
</organism>
<evidence type="ECO:0000256" key="1">
    <source>
        <dbReference type="SAM" id="MobiDB-lite"/>
    </source>
</evidence>
<gene>
    <name evidence="3" type="ORF">LECACI_7A005750</name>
</gene>
<name>A0AAI9EBR6_9PEZI</name>
<dbReference type="Pfam" id="PF07883">
    <property type="entry name" value="Cupin_2"/>
    <property type="match status" value="1"/>
</dbReference>
<accession>A0AAI9EBR6</accession>
<comment type="caution">
    <text evidence="3">The sequence shown here is derived from an EMBL/GenBank/DDBJ whole genome shotgun (WGS) entry which is preliminary data.</text>
</comment>
<evidence type="ECO:0000313" key="3">
    <source>
        <dbReference type="EMBL" id="CAK4030592.1"/>
    </source>
</evidence>